<accession>A3V9R4</accession>
<protein>
    <submittedName>
        <fullName evidence="1">Uncharacterized protein</fullName>
    </submittedName>
</protein>
<evidence type="ECO:0000313" key="1">
    <source>
        <dbReference type="EMBL" id="EAQ14655.1"/>
    </source>
</evidence>
<comment type="caution">
    <text evidence="1">The sequence shown here is derived from an EMBL/GenBank/DDBJ whole genome shotgun (WGS) entry which is preliminary data.</text>
</comment>
<name>A3V9R4_9RHOB</name>
<dbReference type="EMBL" id="AAMT01000001">
    <property type="protein sequence ID" value="EAQ14655.1"/>
    <property type="molecule type" value="Genomic_DNA"/>
</dbReference>
<evidence type="ECO:0000313" key="2">
    <source>
        <dbReference type="Proteomes" id="UP000002931"/>
    </source>
</evidence>
<reference evidence="1 2" key="1">
    <citation type="journal article" date="2010" name="J. Bacteriol.">
        <title>Genome sequences of Pelagibaca bermudensis HTCC2601T and Maritimibacter alkaliphilus HTCC2654T, the type strains of two marine Roseobacter genera.</title>
        <authorList>
            <person name="Thrash J.C."/>
            <person name="Cho J.C."/>
            <person name="Ferriera S."/>
            <person name="Johnson J."/>
            <person name="Vergin K.L."/>
            <person name="Giovannoni S.J."/>
        </authorList>
    </citation>
    <scope>NUCLEOTIDE SEQUENCE [LARGE SCALE GENOMIC DNA]</scope>
    <source>
        <strain evidence="1 2">HTCC2654</strain>
    </source>
</reference>
<dbReference type="AlphaFoldDB" id="A3V9R4"/>
<sequence length="33" mass="3410">MTSFIQHIVFALTAGGVSAPRPVRARSVGAVRG</sequence>
<proteinExistence type="predicted"/>
<gene>
    <name evidence="1" type="ORF">RB2654_18768</name>
</gene>
<organism evidence="1 2">
    <name type="scientific">Maritimibacter alkaliphilus HTCC2654</name>
    <dbReference type="NCBI Taxonomy" id="314271"/>
    <lineage>
        <taxon>Bacteria</taxon>
        <taxon>Pseudomonadati</taxon>
        <taxon>Pseudomonadota</taxon>
        <taxon>Alphaproteobacteria</taxon>
        <taxon>Rhodobacterales</taxon>
        <taxon>Roseobacteraceae</taxon>
        <taxon>Maritimibacter</taxon>
    </lineage>
</organism>
<dbReference type="HOGENOM" id="CLU_3382618_0_0_5"/>
<dbReference type="Proteomes" id="UP000002931">
    <property type="component" value="Unassembled WGS sequence"/>
</dbReference>
<keyword evidence="2" id="KW-1185">Reference proteome</keyword>